<name>A0A318EG83_9GAMM</name>
<evidence type="ECO:0000313" key="4">
    <source>
        <dbReference type="Proteomes" id="UP000248330"/>
    </source>
</evidence>
<proteinExistence type="predicted"/>
<dbReference type="SUPFAM" id="SSF53474">
    <property type="entry name" value="alpha/beta-Hydrolases"/>
    <property type="match status" value="1"/>
</dbReference>
<keyword evidence="1" id="KW-0378">Hydrolase</keyword>
<sequence length="277" mass="30123">MSMLRTLIQPIVTLALYLCLGMGLTGCGASAAMRVDEGLVFSPPDWPQPLAGDLVRPDGCSRCPLVVLVHGGSWKSGKPGHMRGFAEALAARGYASFSVQYRLVPDWRFPAQLEDVQLALRWLAREADALDIDAGRLGIWGYSAGAHLASLAALVTDAPRVRVVVSGGNPADLLYASTSPLVEALMGGPFDDMPDAYRAASPLHQVTADAPPTFIYHARWDWIVATEHARRLQAALDDAGVPNELHWLPMRGHIVGFFLPGEARDRAIDFLDRYLRD</sequence>
<evidence type="ECO:0000256" key="1">
    <source>
        <dbReference type="ARBA" id="ARBA00022801"/>
    </source>
</evidence>
<feature type="domain" description="BD-FAE-like" evidence="2">
    <location>
        <begin position="61"/>
        <end position="236"/>
    </location>
</feature>
<comment type="caution">
    <text evidence="3">The sequence shown here is derived from an EMBL/GenBank/DDBJ whole genome shotgun (WGS) entry which is preliminary data.</text>
</comment>
<evidence type="ECO:0000259" key="2">
    <source>
        <dbReference type="Pfam" id="PF20434"/>
    </source>
</evidence>
<dbReference type="OrthoDB" id="9771666at2"/>
<dbReference type="Gene3D" id="3.40.50.1820">
    <property type="entry name" value="alpha/beta hydrolase"/>
    <property type="match status" value="1"/>
</dbReference>
<evidence type="ECO:0000313" key="3">
    <source>
        <dbReference type="EMBL" id="PXV69815.1"/>
    </source>
</evidence>
<dbReference type="AlphaFoldDB" id="A0A318EG83"/>
<dbReference type="InterPro" id="IPR050300">
    <property type="entry name" value="GDXG_lipolytic_enzyme"/>
</dbReference>
<dbReference type="InterPro" id="IPR049492">
    <property type="entry name" value="BD-FAE-like_dom"/>
</dbReference>
<dbReference type="PROSITE" id="PS51257">
    <property type="entry name" value="PROKAR_LIPOPROTEIN"/>
    <property type="match status" value="1"/>
</dbReference>
<accession>A0A318EG83</accession>
<protein>
    <submittedName>
        <fullName evidence="3">Acetyl esterase/lipase</fullName>
    </submittedName>
</protein>
<reference evidence="3 4" key="1">
    <citation type="submission" date="2018-04" db="EMBL/GenBank/DDBJ databases">
        <title>Genomic Encyclopedia of Type Strains, Phase IV (KMG-IV): sequencing the most valuable type-strain genomes for metagenomic binning, comparative biology and taxonomic classification.</title>
        <authorList>
            <person name="Goeker M."/>
        </authorList>
    </citation>
    <scope>NUCLEOTIDE SEQUENCE [LARGE SCALE GENOMIC DNA]</scope>
    <source>
        <strain evidence="3 4">DSM 104150</strain>
    </source>
</reference>
<dbReference type="PANTHER" id="PTHR48081:SF13">
    <property type="entry name" value="ALPHA_BETA HYDROLASE"/>
    <property type="match status" value="1"/>
</dbReference>
<gene>
    <name evidence="3" type="ORF">C8D93_103391</name>
</gene>
<dbReference type="PANTHER" id="PTHR48081">
    <property type="entry name" value="AB HYDROLASE SUPERFAMILY PROTEIN C4A8.06C"/>
    <property type="match status" value="1"/>
</dbReference>
<dbReference type="Proteomes" id="UP000248330">
    <property type="component" value="Unassembled WGS sequence"/>
</dbReference>
<keyword evidence="4" id="KW-1185">Reference proteome</keyword>
<dbReference type="Pfam" id="PF20434">
    <property type="entry name" value="BD-FAE"/>
    <property type="match status" value="1"/>
</dbReference>
<dbReference type="EMBL" id="QICN01000003">
    <property type="protein sequence ID" value="PXV69815.1"/>
    <property type="molecule type" value="Genomic_DNA"/>
</dbReference>
<organism evidence="3 4">
    <name type="scientific">Sinimarinibacterium flocculans</name>
    <dbReference type="NCBI Taxonomy" id="985250"/>
    <lineage>
        <taxon>Bacteria</taxon>
        <taxon>Pseudomonadati</taxon>
        <taxon>Pseudomonadota</taxon>
        <taxon>Gammaproteobacteria</taxon>
        <taxon>Nevskiales</taxon>
        <taxon>Nevskiaceae</taxon>
        <taxon>Sinimarinibacterium</taxon>
    </lineage>
</organism>
<dbReference type="InterPro" id="IPR029058">
    <property type="entry name" value="AB_hydrolase_fold"/>
</dbReference>
<dbReference type="RefSeq" id="WP_146216552.1">
    <property type="nucleotide sequence ID" value="NZ_CAKZQT010000029.1"/>
</dbReference>
<dbReference type="GO" id="GO:0016787">
    <property type="term" value="F:hydrolase activity"/>
    <property type="evidence" value="ECO:0007669"/>
    <property type="project" value="UniProtKB-KW"/>
</dbReference>